<name>A0A376FJF7_ENTAS</name>
<evidence type="ECO:0000313" key="2">
    <source>
        <dbReference type="Proteomes" id="UP000255163"/>
    </source>
</evidence>
<dbReference type="AlphaFoldDB" id="A0A376FJF7"/>
<gene>
    <name evidence="1" type="ORF">NCTC12123_05108</name>
</gene>
<dbReference type="SUPFAM" id="SSF55874">
    <property type="entry name" value="ATPase domain of HSP90 chaperone/DNA topoisomerase II/histidine kinase"/>
    <property type="match status" value="1"/>
</dbReference>
<dbReference type="Gene3D" id="3.30.565.10">
    <property type="entry name" value="Histidine kinase-like ATPase, C-terminal domain"/>
    <property type="match status" value="1"/>
</dbReference>
<evidence type="ECO:0000313" key="1">
    <source>
        <dbReference type="EMBL" id="STD25571.1"/>
    </source>
</evidence>
<accession>A0A376FJF7</accession>
<dbReference type="Pfam" id="PF13589">
    <property type="entry name" value="HATPase_c_3"/>
    <property type="match status" value="1"/>
</dbReference>
<proteinExistence type="predicted"/>
<sequence>MSEQPLQNSLFEDDYLLRELGQVAHVPQVALTELVANAWDAGASRVDLVLPTEIGGLLTVTDDGHGMTPEQFKKRWMTLRYTREKYQGFNVEFPAERTARPRKAYGRNDIGRHGLLCFADEYEVKTWRDGILATFIVGTGAGSSPFVCRSETEEKHIGCGTRLQVQVTRKLPDADEILTVLSARFIHDPEFEVRVNGKSRPFTEINGRISEETLYLSAGRHAKVVVIDSTRLNHSSLHQGIAFWVQHRLVGTPSWAVGHIANFDGRTRFARRYKVIVDTEGFESDVEQDWTAFRATDAVNELYQATAEHIREVAQRLAVEFIEVTSEDALMQNRSELATLGQGARLGVAEFTTAVAQEHPTVSPEFLATAVKALIHLEKTKSGAALLEKLATLQHDDIEGLDRLLAEWTVKDALRVLDEIDSRLSVVETIQRLADDPETDELHTLHPLILRSRWLFGPEFESQEYCSNMTLHSVARELFKSPDAQFINERNRPDIVILPEKTTWQMTGIESFDPVDVSLVQMQQVLVIELKKGGFELTRKEVNQADGYVQDIAASGLITGTPFINAWVVGQKVAAGVAREKVVGDGERNPYGRVRATTFGSLVGTANARLMKLRHVLADRYESTSTDALINRVLCQPVQSGLKFK</sequence>
<dbReference type="EMBL" id="UFYI01000007">
    <property type="protein sequence ID" value="STD25571.1"/>
    <property type="molecule type" value="Genomic_DNA"/>
</dbReference>
<dbReference type="Proteomes" id="UP000255163">
    <property type="component" value="Unassembled WGS sequence"/>
</dbReference>
<dbReference type="RefSeq" id="WP_071886574.1">
    <property type="nucleotide sequence ID" value="NZ_CP011863.1"/>
</dbReference>
<protein>
    <submittedName>
        <fullName evidence="1">DNA mismatch repair enzyme (Predicted ATPase)</fullName>
    </submittedName>
</protein>
<dbReference type="InterPro" id="IPR036890">
    <property type="entry name" value="HATPase_C_sf"/>
</dbReference>
<organism evidence="1 2">
    <name type="scientific">Enterobacter asburiae</name>
    <dbReference type="NCBI Taxonomy" id="61645"/>
    <lineage>
        <taxon>Bacteria</taxon>
        <taxon>Pseudomonadati</taxon>
        <taxon>Pseudomonadota</taxon>
        <taxon>Gammaproteobacteria</taxon>
        <taxon>Enterobacterales</taxon>
        <taxon>Enterobacteriaceae</taxon>
        <taxon>Enterobacter</taxon>
        <taxon>Enterobacter cloacae complex</taxon>
    </lineage>
</organism>
<reference evidence="1 2" key="1">
    <citation type="submission" date="2018-06" db="EMBL/GenBank/DDBJ databases">
        <authorList>
            <consortium name="Pathogen Informatics"/>
            <person name="Doyle S."/>
        </authorList>
    </citation>
    <scope>NUCLEOTIDE SEQUENCE [LARGE SCALE GENOMIC DNA]</scope>
    <source>
        <strain evidence="1 2">NCTC12123</strain>
    </source>
</reference>